<organism evidence="1 2">
    <name type="scientific">Portunus trituberculatus</name>
    <name type="common">Swimming crab</name>
    <name type="synonym">Neptunus trituberculatus</name>
    <dbReference type="NCBI Taxonomy" id="210409"/>
    <lineage>
        <taxon>Eukaryota</taxon>
        <taxon>Metazoa</taxon>
        <taxon>Ecdysozoa</taxon>
        <taxon>Arthropoda</taxon>
        <taxon>Crustacea</taxon>
        <taxon>Multicrustacea</taxon>
        <taxon>Malacostraca</taxon>
        <taxon>Eumalacostraca</taxon>
        <taxon>Eucarida</taxon>
        <taxon>Decapoda</taxon>
        <taxon>Pleocyemata</taxon>
        <taxon>Brachyura</taxon>
        <taxon>Eubrachyura</taxon>
        <taxon>Portunoidea</taxon>
        <taxon>Portunidae</taxon>
        <taxon>Portuninae</taxon>
        <taxon>Portunus</taxon>
    </lineage>
</organism>
<protein>
    <submittedName>
        <fullName evidence="1">Uncharacterized protein</fullName>
    </submittedName>
</protein>
<keyword evidence="2" id="KW-1185">Reference proteome</keyword>
<evidence type="ECO:0000313" key="2">
    <source>
        <dbReference type="Proteomes" id="UP000324222"/>
    </source>
</evidence>
<proteinExistence type="predicted"/>
<dbReference type="EMBL" id="VSRR010000237">
    <property type="protein sequence ID" value="MPC12801.1"/>
    <property type="molecule type" value="Genomic_DNA"/>
</dbReference>
<gene>
    <name evidence="1" type="ORF">E2C01_005511</name>
</gene>
<accession>A0A5B7CVB3</accession>
<dbReference type="Proteomes" id="UP000324222">
    <property type="component" value="Unassembled WGS sequence"/>
</dbReference>
<name>A0A5B7CVB3_PORTR</name>
<sequence>MSSDPLVAAMSGRLSCTKLHQCETVTVRCVRRAPLGRTRWQSPPGGQPNRIRRTRYHLGVCGVHRGGGAASVGSGCCRG</sequence>
<evidence type="ECO:0000313" key="1">
    <source>
        <dbReference type="EMBL" id="MPC12801.1"/>
    </source>
</evidence>
<reference evidence="1 2" key="1">
    <citation type="submission" date="2019-05" db="EMBL/GenBank/DDBJ databases">
        <title>Another draft genome of Portunus trituberculatus and its Hox gene families provides insights of decapod evolution.</title>
        <authorList>
            <person name="Jeong J.-H."/>
            <person name="Song I."/>
            <person name="Kim S."/>
            <person name="Choi T."/>
            <person name="Kim D."/>
            <person name="Ryu S."/>
            <person name="Kim W."/>
        </authorList>
    </citation>
    <scope>NUCLEOTIDE SEQUENCE [LARGE SCALE GENOMIC DNA]</scope>
    <source>
        <tissue evidence="1">Muscle</tissue>
    </source>
</reference>
<comment type="caution">
    <text evidence="1">The sequence shown here is derived from an EMBL/GenBank/DDBJ whole genome shotgun (WGS) entry which is preliminary data.</text>
</comment>
<dbReference type="AlphaFoldDB" id="A0A5B7CVB3"/>